<dbReference type="Gene3D" id="2.10.25.10">
    <property type="entry name" value="Laminin"/>
    <property type="match status" value="3"/>
</dbReference>
<evidence type="ECO:0000256" key="2">
    <source>
        <dbReference type="ARBA" id="ARBA00022536"/>
    </source>
</evidence>
<dbReference type="InterPro" id="IPR051022">
    <property type="entry name" value="Notch_Cell-Fate_Det"/>
</dbReference>
<feature type="domain" description="DSL" evidence="13">
    <location>
        <begin position="134"/>
        <end position="176"/>
    </location>
</feature>
<evidence type="ECO:0000313" key="14">
    <source>
        <dbReference type="EMBL" id="EFP04024.1"/>
    </source>
</evidence>
<dbReference type="GO" id="GO:0007157">
    <property type="term" value="P:heterophilic cell-cell adhesion via plasma membrane cell adhesion molecules"/>
    <property type="evidence" value="ECO:0007669"/>
    <property type="project" value="TreeGrafter"/>
</dbReference>
<feature type="disulfide bond" evidence="7">
    <location>
        <begin position="199"/>
        <end position="208"/>
    </location>
</feature>
<feature type="disulfide bond" evidence="8">
    <location>
        <begin position="136"/>
        <end position="145"/>
    </location>
</feature>
<keyword evidence="9 11" id="KW-0812">Transmembrane</keyword>
<dbReference type="PROSITE" id="PS50026">
    <property type="entry name" value="EGF_3"/>
    <property type="match status" value="4"/>
</dbReference>
<accession>E3MKH0</accession>
<evidence type="ECO:0000256" key="4">
    <source>
        <dbReference type="ARBA" id="ARBA00022737"/>
    </source>
</evidence>
<dbReference type="PROSITE" id="PS01186">
    <property type="entry name" value="EGF_2"/>
    <property type="match status" value="2"/>
</dbReference>
<evidence type="ECO:0000256" key="1">
    <source>
        <dbReference type="ARBA" id="ARBA00022473"/>
    </source>
</evidence>
<sequence>MILLSDSYSIVVGIFVLAIVHFTQAFGVIQFIVTSPEAIHLEVTACVQFECSSHDELSEIREIPAGGIPFHFHTGDYKGSARNRLDLHFRVVDPQTQEEIAMSSHNPELDTEWNKIPIIIETSRGFKIVAQLRNKCQKDYYGKLCDRLCLISPKSHWMCDKDGNRICEDGWGSLDCSRPQCDSGCNQRGICVRPNECRCVRGFHGNQCETCIPSQGCVNGNCINNIPNTCECRKGFHGRFCELGSLLRVLKILIVSFSDDSAVCELQRPCENGGRCVNAPYSALGYTCDCSHDYTGSRCQTALSSMHCSRKDICKNNGVCETVGTKTIRCNCRDGYTGTFCEIKMLMDCFTAKCPANAECHMNGNVPVCVEVGIKPEITLPERAERVFSVDEALMKEKMHIVQETQNSKTTVETICGLLLNQVRHNNTCYFSVILLSIILIYFIYKYRENILTIIQTYRNLTHLDPLLVAYSSAQNRVQIGDQPQPEMSSDSSDNEDDHVSSSCEPSQGSSKRPCTPPPSYLSLDLPGTSYV</sequence>
<feature type="domain" description="EGF-like" evidence="12">
    <location>
        <begin position="260"/>
        <end position="300"/>
    </location>
</feature>
<feature type="disulfide bond" evidence="7">
    <location>
        <begin position="290"/>
        <end position="299"/>
    </location>
</feature>
<name>E3MKH0_CAERE</name>
<keyword evidence="1 9" id="KW-0217">Developmental protein</keyword>
<dbReference type="GO" id="GO:0030154">
    <property type="term" value="P:cell differentiation"/>
    <property type="evidence" value="ECO:0007669"/>
    <property type="project" value="UniProtKB-KW"/>
</dbReference>
<keyword evidence="2 7" id="KW-0245">EGF-like domain</keyword>
<feature type="compositionally biased region" description="Polar residues" evidence="10">
    <location>
        <begin position="504"/>
        <end position="513"/>
    </location>
</feature>
<dbReference type="Pfam" id="PF25337">
    <property type="entry name" value="C2_N_APX"/>
    <property type="match status" value="1"/>
</dbReference>
<feature type="transmembrane region" description="Helical" evidence="11">
    <location>
        <begin position="430"/>
        <end position="447"/>
    </location>
</feature>
<dbReference type="PANTHER" id="PTHR24049:SF22">
    <property type="entry name" value="DROSOPHILA CRUMBS HOMOLOG"/>
    <property type="match status" value="1"/>
</dbReference>
<dbReference type="OrthoDB" id="5912267at2759"/>
<dbReference type="Gene3D" id="2.10.25.140">
    <property type="match status" value="1"/>
</dbReference>
<evidence type="ECO:0000256" key="10">
    <source>
        <dbReference type="SAM" id="MobiDB-lite"/>
    </source>
</evidence>
<organism evidence="15">
    <name type="scientific">Caenorhabditis remanei</name>
    <name type="common">Caenorhabditis vulgaris</name>
    <dbReference type="NCBI Taxonomy" id="31234"/>
    <lineage>
        <taxon>Eukaryota</taxon>
        <taxon>Metazoa</taxon>
        <taxon>Ecdysozoa</taxon>
        <taxon>Nematoda</taxon>
        <taxon>Chromadorea</taxon>
        <taxon>Rhabditida</taxon>
        <taxon>Rhabditina</taxon>
        <taxon>Rhabditomorpha</taxon>
        <taxon>Rhabditoidea</taxon>
        <taxon>Rhabditidae</taxon>
        <taxon>Peloderinae</taxon>
        <taxon>Caenorhabditis</taxon>
    </lineage>
</organism>
<reference evidence="14" key="1">
    <citation type="submission" date="2007-07" db="EMBL/GenBank/DDBJ databases">
        <title>PCAP assembly of the Caenorhabditis remanei genome.</title>
        <authorList>
            <consortium name="The Caenorhabditis remanei Sequencing Consortium"/>
            <person name="Wilson R.K."/>
        </authorList>
    </citation>
    <scope>NUCLEOTIDE SEQUENCE [LARGE SCALE GENOMIC DNA]</scope>
    <source>
        <strain evidence="14">PB4641</strain>
    </source>
</reference>
<dbReference type="FunFam" id="2.10.25.10:FF:000699">
    <property type="entry name" value="Uncharacterized protein, isoform C"/>
    <property type="match status" value="1"/>
</dbReference>
<feature type="domain" description="EGF-like" evidence="12">
    <location>
        <begin position="213"/>
        <end position="242"/>
    </location>
</feature>
<dbReference type="Pfam" id="PF01414">
    <property type="entry name" value="DSL"/>
    <property type="match status" value="1"/>
</dbReference>
<dbReference type="InParanoid" id="E3MKH0"/>
<proteinExistence type="predicted"/>
<feature type="region of interest" description="Disordered" evidence="10">
    <location>
        <begin position="481"/>
        <end position="532"/>
    </location>
</feature>
<evidence type="ECO:0000256" key="3">
    <source>
        <dbReference type="ARBA" id="ARBA00022729"/>
    </source>
</evidence>
<dbReference type="PROSITE" id="PS00022">
    <property type="entry name" value="EGF_1"/>
    <property type="match status" value="4"/>
</dbReference>
<dbReference type="InterPro" id="IPR057536">
    <property type="entry name" value="C2_N_APX"/>
</dbReference>
<evidence type="ECO:0000256" key="5">
    <source>
        <dbReference type="ARBA" id="ARBA00022782"/>
    </source>
</evidence>
<dbReference type="SMART" id="SM00181">
    <property type="entry name" value="EGF"/>
    <property type="match status" value="4"/>
</dbReference>
<keyword evidence="15" id="KW-1185">Reference proteome</keyword>
<evidence type="ECO:0000256" key="6">
    <source>
        <dbReference type="ARBA" id="ARBA00023157"/>
    </source>
</evidence>
<evidence type="ECO:0000259" key="12">
    <source>
        <dbReference type="PROSITE" id="PS50026"/>
    </source>
</evidence>
<dbReference type="GO" id="GO:0007154">
    <property type="term" value="P:cell communication"/>
    <property type="evidence" value="ECO:0007669"/>
    <property type="project" value="InterPro"/>
</dbReference>
<dbReference type="Proteomes" id="UP000008281">
    <property type="component" value="Unassembled WGS sequence"/>
</dbReference>
<feature type="disulfide bond" evidence="7">
    <location>
        <begin position="332"/>
        <end position="341"/>
    </location>
</feature>
<dbReference type="STRING" id="31234.E3MKH0"/>
<protein>
    <recommendedName>
        <fullName evidence="9">Delta-like protein</fullName>
    </recommendedName>
</protein>
<dbReference type="PANTHER" id="PTHR24049">
    <property type="entry name" value="CRUMBS FAMILY MEMBER"/>
    <property type="match status" value="1"/>
</dbReference>
<feature type="disulfide bond" evidence="7">
    <location>
        <begin position="181"/>
        <end position="191"/>
    </location>
</feature>
<dbReference type="GO" id="GO:0032991">
    <property type="term" value="C:protein-containing complex"/>
    <property type="evidence" value="ECO:0007669"/>
    <property type="project" value="TreeGrafter"/>
</dbReference>
<keyword evidence="4 9" id="KW-0677">Repeat</keyword>
<gene>
    <name evidence="14" type="ORF">CRE_27679</name>
</gene>
<evidence type="ECO:0000313" key="15">
    <source>
        <dbReference type="Proteomes" id="UP000008281"/>
    </source>
</evidence>
<keyword evidence="9 11" id="KW-0472">Membrane</keyword>
<dbReference type="EMBL" id="DS268452">
    <property type="protein sequence ID" value="EFP04024.1"/>
    <property type="molecule type" value="Genomic_DNA"/>
</dbReference>
<comment type="caution">
    <text evidence="7">Lacks conserved residue(s) required for the propagation of feature annotation.</text>
</comment>
<evidence type="ECO:0000256" key="11">
    <source>
        <dbReference type="SAM" id="Phobius"/>
    </source>
</evidence>
<feature type="disulfide bond" evidence="8">
    <location>
        <begin position="167"/>
        <end position="176"/>
    </location>
</feature>
<dbReference type="GO" id="GO:0045197">
    <property type="term" value="P:establishment or maintenance of epithelial cell apical/basal polarity"/>
    <property type="evidence" value="ECO:0007669"/>
    <property type="project" value="TreeGrafter"/>
</dbReference>
<evidence type="ECO:0000259" key="13">
    <source>
        <dbReference type="PROSITE" id="PS51051"/>
    </source>
</evidence>
<dbReference type="InterPro" id="IPR000742">
    <property type="entry name" value="EGF"/>
</dbReference>
<evidence type="ECO:0000256" key="7">
    <source>
        <dbReference type="PROSITE-ProRule" id="PRU00076"/>
    </source>
</evidence>
<dbReference type="Pfam" id="PF00008">
    <property type="entry name" value="EGF"/>
    <property type="match status" value="1"/>
</dbReference>
<dbReference type="OMA" id="EIAMSSH"/>
<dbReference type="InterPro" id="IPR001774">
    <property type="entry name" value="DSL"/>
</dbReference>
<feature type="domain" description="EGF-like" evidence="12">
    <location>
        <begin position="304"/>
        <end position="342"/>
    </location>
</feature>
<dbReference type="PROSITE" id="PS51051">
    <property type="entry name" value="DSL"/>
    <property type="match status" value="1"/>
</dbReference>
<keyword evidence="5" id="KW-0221">Differentiation</keyword>
<keyword evidence="9 11" id="KW-1133">Transmembrane helix</keyword>
<comment type="function">
    <text evidence="9">Putative Notch ligand involved in the mediation of Notch signaling.</text>
</comment>
<dbReference type="AlphaFoldDB" id="E3MKH0"/>
<keyword evidence="3 9" id="KW-0732">Signal</keyword>
<evidence type="ECO:0000256" key="9">
    <source>
        <dbReference type="RuleBase" id="RU280815"/>
    </source>
</evidence>
<comment type="subcellular location">
    <subcellularLocation>
        <location evidence="9">Membrane</location>
        <topology evidence="9">Single-pass type I membrane protein</topology>
    </subcellularLocation>
</comment>
<dbReference type="HOGENOM" id="CLU_533452_0_0_1"/>
<feature type="disulfide bond" evidence="7">
    <location>
        <begin position="232"/>
        <end position="241"/>
    </location>
</feature>
<dbReference type="SMART" id="SM00051">
    <property type="entry name" value="DSL"/>
    <property type="match status" value="1"/>
</dbReference>
<dbReference type="GO" id="GO:0005886">
    <property type="term" value="C:plasma membrane"/>
    <property type="evidence" value="ECO:0007669"/>
    <property type="project" value="TreeGrafter"/>
</dbReference>
<dbReference type="CDD" id="cd00054">
    <property type="entry name" value="EGF_CA"/>
    <property type="match status" value="2"/>
</dbReference>
<feature type="domain" description="EGF-like" evidence="12">
    <location>
        <begin position="177"/>
        <end position="209"/>
    </location>
</feature>
<evidence type="ECO:0000256" key="8">
    <source>
        <dbReference type="PROSITE-ProRule" id="PRU00377"/>
    </source>
</evidence>
<keyword evidence="6 7" id="KW-1015">Disulfide bond</keyword>
<dbReference type="SUPFAM" id="SSF57196">
    <property type="entry name" value="EGF/Laminin"/>
    <property type="match status" value="2"/>
</dbReference>
<dbReference type="eggNOG" id="KOG1217">
    <property type="taxonomic scope" value="Eukaryota"/>
</dbReference>